<comment type="caution">
    <text evidence="2">The sequence shown here is derived from an EMBL/GenBank/DDBJ whole genome shotgun (WGS) entry which is preliminary data.</text>
</comment>
<accession>A0A2P8DDM7</accession>
<dbReference type="RefSeq" id="WP_106521960.1">
    <property type="nucleotide sequence ID" value="NZ_PYGD01000001.1"/>
</dbReference>
<dbReference type="GO" id="GO:0009231">
    <property type="term" value="P:riboflavin biosynthetic process"/>
    <property type="evidence" value="ECO:0007669"/>
    <property type="project" value="InterPro"/>
</dbReference>
<dbReference type="SUPFAM" id="SSF53597">
    <property type="entry name" value="Dihydrofolate reductase-like"/>
    <property type="match status" value="1"/>
</dbReference>
<evidence type="ECO:0000313" key="2">
    <source>
        <dbReference type="EMBL" id="PSK95299.1"/>
    </source>
</evidence>
<proteinExistence type="predicted"/>
<dbReference type="InterPro" id="IPR002734">
    <property type="entry name" value="RibDG_C"/>
</dbReference>
<dbReference type="EMBL" id="PYGD01000001">
    <property type="protein sequence ID" value="PSK95299.1"/>
    <property type="molecule type" value="Genomic_DNA"/>
</dbReference>
<evidence type="ECO:0000313" key="3">
    <source>
        <dbReference type="Proteomes" id="UP000240572"/>
    </source>
</evidence>
<reference evidence="2 3" key="1">
    <citation type="submission" date="2018-03" db="EMBL/GenBank/DDBJ databases">
        <title>Genomic Encyclopedia of Type Strains, Phase III (KMG-III): the genomes of soil and plant-associated and newly described type strains.</title>
        <authorList>
            <person name="Whitman W."/>
        </authorList>
    </citation>
    <scope>NUCLEOTIDE SEQUENCE [LARGE SCALE GENOMIC DNA]</scope>
    <source>
        <strain evidence="2 3">CGMCC 1.12700</strain>
    </source>
</reference>
<protein>
    <submittedName>
        <fullName evidence="2">Dihydrofolate reductase</fullName>
    </submittedName>
</protein>
<dbReference type="InterPro" id="IPR024072">
    <property type="entry name" value="DHFR-like_dom_sf"/>
</dbReference>
<name>A0A2P8DDM7_9BACT</name>
<dbReference type="Proteomes" id="UP000240572">
    <property type="component" value="Unassembled WGS sequence"/>
</dbReference>
<dbReference type="GO" id="GO:0008703">
    <property type="term" value="F:5-amino-6-(5-phosphoribosylamino)uracil reductase activity"/>
    <property type="evidence" value="ECO:0007669"/>
    <property type="project" value="InterPro"/>
</dbReference>
<sequence length="168" mass="18195">MKVTLIANISVNGKALLSDNPQHQLPQEAMTFYLKMAQQTGNLVIGWNTFESFAKFPPDTQALFKDITIVVLSATPVVAAGYEVVESPEAAIESLARKGFGEITVGGGTGTFNSFIDKELVTDLHFNICPILTGNGGILGHDAGLHTRFRLAAHTVNGDFVQLHWVRQ</sequence>
<dbReference type="AlphaFoldDB" id="A0A2P8DDM7"/>
<dbReference type="Gene3D" id="3.40.430.10">
    <property type="entry name" value="Dihydrofolate Reductase, subunit A"/>
    <property type="match status" value="1"/>
</dbReference>
<gene>
    <name evidence="2" type="ORF">B0I18_1011467</name>
</gene>
<organism evidence="2 3">
    <name type="scientific">Taibaiella chishuiensis</name>
    <dbReference type="NCBI Taxonomy" id="1434707"/>
    <lineage>
        <taxon>Bacteria</taxon>
        <taxon>Pseudomonadati</taxon>
        <taxon>Bacteroidota</taxon>
        <taxon>Chitinophagia</taxon>
        <taxon>Chitinophagales</taxon>
        <taxon>Chitinophagaceae</taxon>
        <taxon>Taibaiella</taxon>
    </lineage>
</organism>
<evidence type="ECO:0000259" key="1">
    <source>
        <dbReference type="Pfam" id="PF01872"/>
    </source>
</evidence>
<keyword evidence="3" id="KW-1185">Reference proteome</keyword>
<dbReference type="OrthoDB" id="705695at2"/>
<feature type="domain" description="Bacterial bifunctional deaminase-reductase C-terminal" evidence="1">
    <location>
        <begin position="3"/>
        <end position="158"/>
    </location>
</feature>
<dbReference type="Pfam" id="PF01872">
    <property type="entry name" value="RibD_C"/>
    <property type="match status" value="1"/>
</dbReference>